<evidence type="ECO:0000256" key="2">
    <source>
        <dbReference type="SAM" id="SignalP"/>
    </source>
</evidence>
<feature type="chain" id="PRO_5041377031" description="CASP-like protein" evidence="2">
    <location>
        <begin position="18"/>
        <end position="105"/>
    </location>
</feature>
<dbReference type="AlphaFoldDB" id="A0AA41RKC8"/>
<dbReference type="Proteomes" id="UP001177140">
    <property type="component" value="Unassembled WGS sequence"/>
</dbReference>
<feature type="transmembrane region" description="Helical" evidence="1">
    <location>
        <begin position="41"/>
        <end position="60"/>
    </location>
</feature>
<keyword evidence="2" id="KW-0732">Signal</keyword>
<sequence length="105" mass="11310">FVFAVASILLLAGSVLNDRHTMDKVYFTDFCAKGLRAGILRAGAIWSLTSVTCGIAYYLLTIFSAKETNQMAVNANNHGSVAMTQSQAPAQMTLPPIFDPEDPLV</sequence>
<gene>
    <name evidence="3" type="ORF">MKW94_026569</name>
</gene>
<proteinExistence type="predicted"/>
<accession>A0AA41RKC8</accession>
<keyword evidence="1" id="KW-0812">Transmembrane</keyword>
<evidence type="ECO:0000256" key="1">
    <source>
        <dbReference type="SAM" id="Phobius"/>
    </source>
</evidence>
<evidence type="ECO:0008006" key="5">
    <source>
        <dbReference type="Google" id="ProtNLM"/>
    </source>
</evidence>
<comment type="caution">
    <text evidence="3">The sequence shown here is derived from an EMBL/GenBank/DDBJ whole genome shotgun (WGS) entry which is preliminary data.</text>
</comment>
<keyword evidence="1" id="KW-0472">Membrane</keyword>
<feature type="non-terminal residue" evidence="3">
    <location>
        <position position="1"/>
    </location>
</feature>
<feature type="signal peptide" evidence="2">
    <location>
        <begin position="1"/>
        <end position="17"/>
    </location>
</feature>
<keyword evidence="4" id="KW-1185">Reference proteome</keyword>
<keyword evidence="1" id="KW-1133">Transmembrane helix</keyword>
<organism evidence="3 4">
    <name type="scientific">Papaver nudicaule</name>
    <name type="common">Iceland poppy</name>
    <dbReference type="NCBI Taxonomy" id="74823"/>
    <lineage>
        <taxon>Eukaryota</taxon>
        <taxon>Viridiplantae</taxon>
        <taxon>Streptophyta</taxon>
        <taxon>Embryophyta</taxon>
        <taxon>Tracheophyta</taxon>
        <taxon>Spermatophyta</taxon>
        <taxon>Magnoliopsida</taxon>
        <taxon>Ranunculales</taxon>
        <taxon>Papaveraceae</taxon>
        <taxon>Papaveroideae</taxon>
        <taxon>Papaver</taxon>
    </lineage>
</organism>
<reference evidence="3" key="1">
    <citation type="submission" date="2022-03" db="EMBL/GenBank/DDBJ databases">
        <title>A functionally conserved STORR gene fusion in Papaver species that diverged 16.8 million years ago.</title>
        <authorList>
            <person name="Catania T."/>
        </authorList>
    </citation>
    <scope>NUCLEOTIDE SEQUENCE</scope>
    <source>
        <strain evidence="3">S-191538</strain>
    </source>
</reference>
<evidence type="ECO:0000313" key="3">
    <source>
        <dbReference type="EMBL" id="MCL7021759.1"/>
    </source>
</evidence>
<dbReference type="EMBL" id="JAJJMA010004519">
    <property type="protein sequence ID" value="MCL7021759.1"/>
    <property type="molecule type" value="Genomic_DNA"/>
</dbReference>
<evidence type="ECO:0000313" key="4">
    <source>
        <dbReference type="Proteomes" id="UP001177140"/>
    </source>
</evidence>
<name>A0AA41RKC8_PAPNU</name>
<protein>
    <recommendedName>
        <fullName evidence="5">CASP-like protein</fullName>
    </recommendedName>
</protein>